<evidence type="ECO:0000313" key="2">
    <source>
        <dbReference type="Proteomes" id="UP000605201"/>
    </source>
</evidence>
<name>A0A8J6TUK0_9BACT</name>
<organism evidence="1 2">
    <name type="scientific">Candidatus Desulfatibia vada</name>
    <dbReference type="NCBI Taxonomy" id="2841696"/>
    <lineage>
        <taxon>Bacteria</taxon>
        <taxon>Pseudomonadati</taxon>
        <taxon>Thermodesulfobacteriota</taxon>
        <taxon>Desulfobacteria</taxon>
        <taxon>Desulfobacterales</taxon>
        <taxon>Desulfobacterales incertae sedis</taxon>
        <taxon>Candidatus Desulfatibia</taxon>
    </lineage>
</organism>
<protein>
    <recommendedName>
        <fullName evidence="3">SprT-like domain-containing protein</fullName>
    </recommendedName>
</protein>
<gene>
    <name evidence="1" type="ORF">H8D96_13885</name>
</gene>
<reference evidence="1 2" key="1">
    <citation type="submission" date="2020-08" db="EMBL/GenBank/DDBJ databases">
        <title>Bridging the membrane lipid divide: bacteria of the FCB group superphylum have the potential to synthesize archaeal ether lipids.</title>
        <authorList>
            <person name="Villanueva L."/>
            <person name="Von Meijenfeldt F.A.B."/>
            <person name="Westbye A.B."/>
            <person name="Yadav S."/>
            <person name="Hopmans E.C."/>
            <person name="Dutilh B.E."/>
            <person name="Sinninghe Damste J.S."/>
        </authorList>
    </citation>
    <scope>NUCLEOTIDE SEQUENCE [LARGE SCALE GENOMIC DNA]</scope>
    <source>
        <strain evidence="1">NIOZ-UU17</strain>
    </source>
</reference>
<sequence length="184" mass="21454">MDRFNELKAEGIQMFGEVGAWAYDTWNDLNATYFDAKNTLGPIYWILKPQNKSLGCYFFSENIIYLYKGLVRPVYPTSMSKWCLDNLNKRLASDVLLHEMIHQKIHQTGGWTGESSHNNERFVDEVNRIAKLLGLQATAKVIKSKMIDGRSTRYVEPGCLNLEETSNFPYATRSYDYYYGYRHY</sequence>
<dbReference type="AlphaFoldDB" id="A0A8J6TUK0"/>
<proteinExistence type="predicted"/>
<evidence type="ECO:0008006" key="3">
    <source>
        <dbReference type="Google" id="ProtNLM"/>
    </source>
</evidence>
<dbReference type="EMBL" id="JACNIG010000260">
    <property type="protein sequence ID" value="MBC8432997.1"/>
    <property type="molecule type" value="Genomic_DNA"/>
</dbReference>
<comment type="caution">
    <text evidence="1">The sequence shown here is derived from an EMBL/GenBank/DDBJ whole genome shotgun (WGS) entry which is preliminary data.</text>
</comment>
<dbReference type="Proteomes" id="UP000605201">
    <property type="component" value="Unassembled WGS sequence"/>
</dbReference>
<accession>A0A8J6TUK0</accession>
<evidence type="ECO:0000313" key="1">
    <source>
        <dbReference type="EMBL" id="MBC8432997.1"/>
    </source>
</evidence>